<evidence type="ECO:0000259" key="1">
    <source>
        <dbReference type="Pfam" id="PF12773"/>
    </source>
</evidence>
<dbReference type="Pfam" id="PF12773">
    <property type="entry name" value="DZR"/>
    <property type="match status" value="1"/>
</dbReference>
<protein>
    <submittedName>
        <fullName evidence="2">Zinc ribbon domain-containing protein</fullName>
    </submittedName>
</protein>
<proteinExistence type="predicted"/>
<organism evidence="2 3">
    <name type="scientific">Cohnella zeiphila</name>
    <dbReference type="NCBI Taxonomy" id="2761120"/>
    <lineage>
        <taxon>Bacteria</taxon>
        <taxon>Bacillati</taxon>
        <taxon>Bacillota</taxon>
        <taxon>Bacilli</taxon>
        <taxon>Bacillales</taxon>
        <taxon>Paenibacillaceae</taxon>
        <taxon>Cohnella</taxon>
    </lineage>
</organism>
<evidence type="ECO:0000313" key="3">
    <source>
        <dbReference type="Proteomes" id="UP000564644"/>
    </source>
</evidence>
<comment type="caution">
    <text evidence="2">The sequence shown here is derived from an EMBL/GenBank/DDBJ whole genome shotgun (WGS) entry which is preliminary data.</text>
</comment>
<dbReference type="AlphaFoldDB" id="A0A7X0SKD9"/>
<evidence type="ECO:0000313" key="2">
    <source>
        <dbReference type="EMBL" id="MBB6731612.1"/>
    </source>
</evidence>
<gene>
    <name evidence="2" type="ORF">H7C18_11890</name>
</gene>
<reference evidence="2 3" key="1">
    <citation type="submission" date="2020-08" db="EMBL/GenBank/DDBJ databases">
        <title>Cohnella phylogeny.</title>
        <authorList>
            <person name="Dunlap C."/>
        </authorList>
    </citation>
    <scope>NUCLEOTIDE SEQUENCE [LARGE SCALE GENOMIC DNA]</scope>
    <source>
        <strain evidence="2 3">CBP 2801</strain>
    </source>
</reference>
<sequence>MSFLKKLTETVSKGVSTATEKAQQTVEITKLHTQISGKRKEIERRHAQIGEAVYEAYLAKDLSKAEASILPECEAISGLRKEIVGLEDRIRELRNEKECECGHTVPYDTKFCPSCGHKFEFPEPLPVEVLPEAEKEPEQSAAPEPVIVEAEARTVCAECEAPLQPDARFCPECGHSVGA</sequence>
<name>A0A7X0SKD9_9BACL</name>
<feature type="domain" description="DZANK-type" evidence="1">
    <location>
        <begin position="100"/>
        <end position="174"/>
    </location>
</feature>
<keyword evidence="3" id="KW-1185">Reference proteome</keyword>
<dbReference type="Proteomes" id="UP000564644">
    <property type="component" value="Unassembled WGS sequence"/>
</dbReference>
<dbReference type="EMBL" id="JACJVO010000013">
    <property type="protein sequence ID" value="MBB6731612.1"/>
    <property type="molecule type" value="Genomic_DNA"/>
</dbReference>
<accession>A0A7X0SKD9</accession>
<dbReference type="InterPro" id="IPR025874">
    <property type="entry name" value="DZR"/>
</dbReference>
<dbReference type="RefSeq" id="WP_185129287.1">
    <property type="nucleotide sequence ID" value="NZ_JACJVO010000013.1"/>
</dbReference>